<geneLocation type="nucleomorph" evidence="1"/>
<gene>
    <name evidence="1" type="ORF">HAN_2g360</name>
</gene>
<dbReference type="AlphaFoldDB" id="A9BKK5"/>
<dbReference type="Pfam" id="PF07432">
    <property type="entry name" value="Hc1"/>
    <property type="match status" value="1"/>
</dbReference>
<dbReference type="RefSeq" id="XP_001712501.1">
    <property type="nucleotide sequence ID" value="XM_001712449.1"/>
</dbReference>
<evidence type="ECO:0000313" key="1">
    <source>
        <dbReference type="EMBL" id="ABW98176.1"/>
    </source>
</evidence>
<dbReference type="EMBL" id="CP000882">
    <property type="protein sequence ID" value="ABW98176.1"/>
    <property type="molecule type" value="Genomic_DNA"/>
</dbReference>
<name>A9BKK5_HEMAN</name>
<organism evidence="1 2">
    <name type="scientific">Hemiselmis andersenii</name>
    <name type="common">Cryptophyte alga</name>
    <dbReference type="NCBI Taxonomy" id="464988"/>
    <lineage>
        <taxon>Eukaryota</taxon>
        <taxon>Cryptophyceae</taxon>
        <taxon>Cryptomonadales</taxon>
        <taxon>Hemiselmidaceae</taxon>
        <taxon>Hemiselmis</taxon>
    </lineage>
</organism>
<accession>A9BKK5</accession>
<dbReference type="Proteomes" id="UP000243127">
    <property type="component" value="Nucleomorph 2"/>
</dbReference>
<dbReference type="GO" id="GO:0003677">
    <property type="term" value="F:DNA binding"/>
    <property type="evidence" value="ECO:0007669"/>
    <property type="project" value="InterPro"/>
</dbReference>
<dbReference type="GO" id="GO:0030527">
    <property type="term" value="F:structural constituent of chromatin"/>
    <property type="evidence" value="ECO:0007669"/>
    <property type="project" value="InterPro"/>
</dbReference>
<evidence type="ECO:0000313" key="2">
    <source>
        <dbReference type="Proteomes" id="UP000243127"/>
    </source>
</evidence>
<keyword evidence="1" id="KW-0542">Nucleomorph</keyword>
<proteinExistence type="predicted"/>
<sequence length="159" mass="18084">MEKIFELKECVEKISKEAHKFFEKNNKISGVRARKELQKCKKLAQEIRIGIQKSKQEQVQKKAAVAAASAAVSGAGILTEGNLNLPNETIPSIKVSQYNSFVTDSNAHVSLLNESTHTEFIYQDRHKKENSSQLFSSYQNRTRLDDIPTWNENKVDLFN</sequence>
<reference evidence="1 2" key="1">
    <citation type="journal article" date="2007" name="Proc. Natl. Acad. Sci. U.S.A.">
        <title>Nucleomorph genome of Hemiselmis andersenii reveals complete intron loss and compaction as a driver of protein structure and function.</title>
        <authorList>
            <person name="Lane C.E."/>
            <person name="van den Heuvel K."/>
            <person name="Kozera C."/>
            <person name="Curtis B.A."/>
            <person name="Parsons B.J."/>
            <person name="Bowman S."/>
            <person name="Archibald J.M."/>
        </authorList>
    </citation>
    <scope>NUCLEOTIDE SEQUENCE [LARGE SCALE GENOMIC DNA]</scope>
    <source>
        <strain evidence="1 2">CCMP644</strain>
    </source>
</reference>
<dbReference type="InterPro" id="IPR010886">
    <property type="entry name" value="Hc1"/>
</dbReference>
<protein>
    <submittedName>
        <fullName evidence="1">Uncharacterized protein</fullName>
    </submittedName>
</protein>
<dbReference type="GeneID" id="5739842"/>